<dbReference type="Gene3D" id="3.40.50.1820">
    <property type="entry name" value="alpha/beta hydrolase"/>
    <property type="match status" value="1"/>
</dbReference>
<dbReference type="KEGG" id="csil:CBE74_11125"/>
<organism evidence="7 8">
    <name type="scientific">Corynebacterium silvaticum</name>
    <dbReference type="NCBI Taxonomy" id="2320431"/>
    <lineage>
        <taxon>Bacteria</taxon>
        <taxon>Bacillati</taxon>
        <taxon>Actinomycetota</taxon>
        <taxon>Actinomycetes</taxon>
        <taxon>Mycobacteriales</taxon>
        <taxon>Corynebacteriaceae</taxon>
        <taxon>Corynebacterium</taxon>
    </lineage>
</organism>
<evidence type="ECO:0000256" key="5">
    <source>
        <dbReference type="SAM" id="MobiDB-lite"/>
    </source>
</evidence>
<comment type="similarity">
    <text evidence="1">Belongs to the cutinase family.</text>
</comment>
<evidence type="ECO:0000256" key="6">
    <source>
        <dbReference type="SAM" id="Phobius"/>
    </source>
</evidence>
<dbReference type="PANTHER" id="PTHR33630:SF9">
    <property type="entry name" value="CUTINASE 4"/>
    <property type="match status" value="1"/>
</dbReference>
<evidence type="ECO:0000256" key="2">
    <source>
        <dbReference type="ARBA" id="ARBA00022487"/>
    </source>
</evidence>
<dbReference type="SUPFAM" id="SSF53474">
    <property type="entry name" value="alpha/beta-Hydrolases"/>
    <property type="match status" value="1"/>
</dbReference>
<dbReference type="InterPro" id="IPR029058">
    <property type="entry name" value="AB_hydrolase_fold"/>
</dbReference>
<dbReference type="AlphaFoldDB" id="A0A7U5QQA2"/>
<evidence type="ECO:0000256" key="3">
    <source>
        <dbReference type="ARBA" id="ARBA00022801"/>
    </source>
</evidence>
<dbReference type="PANTHER" id="PTHR33630">
    <property type="entry name" value="CUTINASE RV1984C-RELATED-RELATED"/>
    <property type="match status" value="1"/>
</dbReference>
<evidence type="ECO:0000256" key="1">
    <source>
        <dbReference type="ARBA" id="ARBA00007534"/>
    </source>
</evidence>
<reference evidence="7 8" key="2">
    <citation type="journal article" date="2020" name="Antonie Van Leeuwenhoek">
        <title>Phylogenomic characterisation of a novel corynebacterial species pathogenic to animals.</title>
        <authorList>
            <person name="Moller J."/>
            <person name="Musella L."/>
            <person name="Melnikov V."/>
            <person name="Geissdorfer W."/>
            <person name="Burkovski A."/>
            <person name="Sangal V."/>
        </authorList>
    </citation>
    <scope>NUCLEOTIDE SEQUENCE [LARGE SCALE GENOMIC DNA]</scope>
    <source>
        <strain evidence="7 8">PO100/5</strain>
    </source>
</reference>
<keyword evidence="8" id="KW-1185">Reference proteome</keyword>
<dbReference type="SMART" id="SM01110">
    <property type="entry name" value="Cutinase"/>
    <property type="match status" value="1"/>
</dbReference>
<dbReference type="RefSeq" id="WP_087454681.1">
    <property type="nucleotide sequence ID" value="NZ_CP021417.2"/>
</dbReference>
<reference evidence="7 8" key="3">
    <citation type="journal article" date="2020" name="Int. J. Syst. Evol. Microbiol.">
        <title>Corynebacterium silvaticum sp. nov., a unique group of NTTB corynebacteria in wild boar and roe deer.</title>
        <authorList>
            <person name="Dangel A."/>
            <person name="Berger A."/>
            <person name="Rau J."/>
            <person name="Eisenberg T."/>
            <person name="Kampfer P."/>
            <person name="Margos G."/>
            <person name="Contzen M."/>
            <person name="Busse H.J."/>
            <person name="Konrad R."/>
            <person name="Peters M."/>
            <person name="Sting R."/>
            <person name="Sing A."/>
        </authorList>
    </citation>
    <scope>NUCLEOTIDE SEQUENCE [LARGE SCALE GENOMIC DNA]</scope>
    <source>
        <strain evidence="7 8">PO100/5</strain>
    </source>
</reference>
<feature type="transmembrane region" description="Helical" evidence="6">
    <location>
        <begin position="7"/>
        <end position="25"/>
    </location>
</feature>
<keyword evidence="4" id="KW-1015">Disulfide bond</keyword>
<keyword evidence="6" id="KW-0472">Membrane</keyword>
<name>A0A7U5QQA2_9CORY</name>
<evidence type="ECO:0000256" key="4">
    <source>
        <dbReference type="ARBA" id="ARBA00023157"/>
    </source>
</evidence>
<keyword evidence="3" id="KW-0378">Hydrolase</keyword>
<keyword evidence="2" id="KW-0719">Serine esterase</keyword>
<feature type="region of interest" description="Disordered" evidence="5">
    <location>
        <begin position="32"/>
        <end position="53"/>
    </location>
</feature>
<keyword evidence="6" id="KW-1133">Transmembrane helix</keyword>
<dbReference type="GeneID" id="75008763"/>
<proteinExistence type="inferred from homology"/>
<gene>
    <name evidence="7" type="ORF">CBE74_11125</name>
</gene>
<dbReference type="Proteomes" id="UP000195652">
    <property type="component" value="Chromosome"/>
</dbReference>
<dbReference type="InterPro" id="IPR000675">
    <property type="entry name" value="Cutinase/axe"/>
</dbReference>
<reference evidence="7 8" key="1">
    <citation type="journal article" date="2014" name="BMC Vet. Res.">
        <title>First report of Corynebacterium pseudotuberculosis from caseous lymphadenitis lesions in Black Alentejano pig (Sus scrofa domesticus).</title>
        <authorList>
            <person name="Oliveira M."/>
            <person name="Barroco C."/>
            <person name="Mottola C."/>
            <person name="Santos R."/>
            <person name="Lemsaddek A."/>
            <person name="Tavares L."/>
            <person name="Semedo-Lemsaddek T."/>
        </authorList>
    </citation>
    <scope>NUCLEOTIDE SEQUENCE [LARGE SCALE GENOMIC DNA]</scope>
    <source>
        <strain evidence="7 8">PO100/5</strain>
    </source>
</reference>
<protein>
    <submittedName>
        <fullName evidence="7">Cutinase family protein</fullName>
    </submittedName>
</protein>
<dbReference type="Pfam" id="PF01083">
    <property type="entry name" value="Cutinase"/>
    <property type="match status" value="1"/>
</dbReference>
<sequence>MKKLLTVIVTIVVLMLILMGIVRWMNNTDNNPLDPGDKGAAPKPGETSEPVQPAHCPAVEFISAPGTWESAKNDDPINPMANPASFMLSISRPLQEQYSAGHVKVWTLPYTAQFRNINAQHELSYDESRQEGTSTLEGELIRTHQECPLTDFILAGFSQGAVIAGDIANKIGTGQGVIPAERVRGVALIADGRRQPGVGQAVGNPVGGVGAEVALQPLNLVVQPIVPGATMRGPRVNGFGELDAKTFDICAPDDTICDAPADVGNALLRAQALVEANGVHALYATNPHVIPGTTANQWTVEWAKGLIG</sequence>
<reference evidence="7 8" key="4">
    <citation type="journal article" date="2020" name="PLoS ONE">
        <title>Taxonomic classification of strain PO100/5 shows a broader geographic distribution and genetic markers of the recently described Corynebacterium silvaticum.</title>
        <authorList>
            <person name="Viana M.V.C."/>
            <person name="Profeta R."/>
            <person name="da Silva A.L."/>
            <person name="Hurtado R."/>
            <person name="Cerqueira J.C."/>
            <person name="Ribeiro B.F.S."/>
            <person name="Almeida M.O."/>
            <person name="Morais-Rodrigues F."/>
            <person name="Soares S.C."/>
            <person name="Oliveira M."/>
            <person name="Tavares L."/>
            <person name="Figueiredo H."/>
            <person name="Wattam A.R."/>
            <person name="Barh D."/>
            <person name="Ghosh P."/>
            <person name="Silva A."/>
            <person name="Azevedo V."/>
        </authorList>
    </citation>
    <scope>NUCLEOTIDE SEQUENCE [LARGE SCALE GENOMIC DNA]</scope>
    <source>
        <strain evidence="7 8">PO100/5</strain>
    </source>
</reference>
<keyword evidence="6" id="KW-0812">Transmembrane</keyword>
<evidence type="ECO:0000313" key="7">
    <source>
        <dbReference type="EMBL" id="ARU46903.1"/>
    </source>
</evidence>
<evidence type="ECO:0000313" key="8">
    <source>
        <dbReference type="Proteomes" id="UP000195652"/>
    </source>
</evidence>
<dbReference type="EMBL" id="CP021417">
    <property type="protein sequence ID" value="ARU46903.1"/>
    <property type="molecule type" value="Genomic_DNA"/>
</dbReference>
<dbReference type="GO" id="GO:0052689">
    <property type="term" value="F:carboxylic ester hydrolase activity"/>
    <property type="evidence" value="ECO:0007669"/>
    <property type="project" value="UniProtKB-KW"/>
</dbReference>
<accession>A0A7U5QQA2</accession>